<dbReference type="EMBL" id="MU864462">
    <property type="protein sequence ID" value="KAK4185091.1"/>
    <property type="molecule type" value="Genomic_DNA"/>
</dbReference>
<dbReference type="PRINTS" id="PR00837">
    <property type="entry name" value="V5TPXLIKE"/>
</dbReference>
<keyword evidence="4" id="KW-1185">Reference proteome</keyword>
<dbReference type="SMART" id="SM00198">
    <property type="entry name" value="SCP"/>
    <property type="match status" value="1"/>
</dbReference>
<organism evidence="3 4">
    <name type="scientific">Podospora australis</name>
    <dbReference type="NCBI Taxonomy" id="1536484"/>
    <lineage>
        <taxon>Eukaryota</taxon>
        <taxon>Fungi</taxon>
        <taxon>Dikarya</taxon>
        <taxon>Ascomycota</taxon>
        <taxon>Pezizomycotina</taxon>
        <taxon>Sordariomycetes</taxon>
        <taxon>Sordariomycetidae</taxon>
        <taxon>Sordariales</taxon>
        <taxon>Podosporaceae</taxon>
        <taxon>Podospora</taxon>
    </lineage>
</organism>
<dbReference type="InterPro" id="IPR014044">
    <property type="entry name" value="CAP_dom"/>
</dbReference>
<gene>
    <name evidence="3" type="ORF">QBC35DRAFT_517154</name>
</gene>
<feature type="region of interest" description="Disordered" evidence="1">
    <location>
        <begin position="1"/>
        <end position="32"/>
    </location>
</feature>
<dbReference type="Proteomes" id="UP001302126">
    <property type="component" value="Unassembled WGS sequence"/>
</dbReference>
<reference evidence="3" key="1">
    <citation type="journal article" date="2023" name="Mol. Phylogenet. Evol.">
        <title>Genome-scale phylogeny and comparative genomics of the fungal order Sordariales.</title>
        <authorList>
            <person name="Hensen N."/>
            <person name="Bonometti L."/>
            <person name="Westerberg I."/>
            <person name="Brannstrom I.O."/>
            <person name="Guillou S."/>
            <person name="Cros-Aarteil S."/>
            <person name="Calhoun S."/>
            <person name="Haridas S."/>
            <person name="Kuo A."/>
            <person name="Mondo S."/>
            <person name="Pangilinan J."/>
            <person name="Riley R."/>
            <person name="LaButti K."/>
            <person name="Andreopoulos B."/>
            <person name="Lipzen A."/>
            <person name="Chen C."/>
            <person name="Yan M."/>
            <person name="Daum C."/>
            <person name="Ng V."/>
            <person name="Clum A."/>
            <person name="Steindorff A."/>
            <person name="Ohm R.A."/>
            <person name="Martin F."/>
            <person name="Silar P."/>
            <person name="Natvig D.O."/>
            <person name="Lalanne C."/>
            <person name="Gautier V."/>
            <person name="Ament-Velasquez S.L."/>
            <person name="Kruys A."/>
            <person name="Hutchinson M.I."/>
            <person name="Powell A.J."/>
            <person name="Barry K."/>
            <person name="Miller A.N."/>
            <person name="Grigoriev I.V."/>
            <person name="Debuchy R."/>
            <person name="Gladieux P."/>
            <person name="Hiltunen Thoren M."/>
            <person name="Johannesson H."/>
        </authorList>
    </citation>
    <scope>NUCLEOTIDE SEQUENCE</scope>
    <source>
        <strain evidence="3">PSN309</strain>
    </source>
</reference>
<name>A0AAN7AE12_9PEZI</name>
<sequence>MSAEQATQPTEETLNSPLLLAEEEPTSAPDSAISAFALPDPVVASEDSESSSKPHGFGIAAAAAPTVSADVLAAFNLHNKYRAGKKVPNLSYDKNLEKDAQNWANHLARNVKKLQHASGTGQGENLYWASGGGSCLKGTQAWLDEGKWYTGQKTGEPAKGVIGHYTQCMWSRTTRVGIASAKDDKGGLYVVARYSPPGNYIGQKPY</sequence>
<evidence type="ECO:0000259" key="2">
    <source>
        <dbReference type="SMART" id="SM00198"/>
    </source>
</evidence>
<accession>A0AAN7AE12</accession>
<dbReference type="CDD" id="cd05382">
    <property type="entry name" value="CAP_GAPR1-like"/>
    <property type="match status" value="1"/>
</dbReference>
<evidence type="ECO:0000313" key="4">
    <source>
        <dbReference type="Proteomes" id="UP001302126"/>
    </source>
</evidence>
<dbReference type="Gene3D" id="3.40.33.10">
    <property type="entry name" value="CAP"/>
    <property type="match status" value="1"/>
</dbReference>
<dbReference type="InterPro" id="IPR001283">
    <property type="entry name" value="CRISP-related"/>
</dbReference>
<feature type="domain" description="SCP" evidence="2">
    <location>
        <begin position="70"/>
        <end position="202"/>
    </location>
</feature>
<protein>
    <submittedName>
        <fullName evidence="3">CAP domain-containing protein</fullName>
    </submittedName>
</protein>
<dbReference type="InterPro" id="IPR034113">
    <property type="entry name" value="SCP_GAPR1-like"/>
</dbReference>
<dbReference type="InterPro" id="IPR035940">
    <property type="entry name" value="CAP_sf"/>
</dbReference>
<reference evidence="3" key="2">
    <citation type="submission" date="2023-05" db="EMBL/GenBank/DDBJ databases">
        <authorList>
            <consortium name="Lawrence Berkeley National Laboratory"/>
            <person name="Steindorff A."/>
            <person name="Hensen N."/>
            <person name="Bonometti L."/>
            <person name="Westerberg I."/>
            <person name="Brannstrom I.O."/>
            <person name="Guillou S."/>
            <person name="Cros-Aarteil S."/>
            <person name="Calhoun S."/>
            <person name="Haridas S."/>
            <person name="Kuo A."/>
            <person name="Mondo S."/>
            <person name="Pangilinan J."/>
            <person name="Riley R."/>
            <person name="Labutti K."/>
            <person name="Andreopoulos B."/>
            <person name="Lipzen A."/>
            <person name="Chen C."/>
            <person name="Yanf M."/>
            <person name="Daum C."/>
            <person name="Ng V."/>
            <person name="Clum A."/>
            <person name="Ohm R."/>
            <person name="Martin F."/>
            <person name="Silar P."/>
            <person name="Natvig D."/>
            <person name="Lalanne C."/>
            <person name="Gautier V."/>
            <person name="Ament-Velasquez S.L."/>
            <person name="Kruys A."/>
            <person name="Hutchinson M.I."/>
            <person name="Powell A.J."/>
            <person name="Barry K."/>
            <person name="Miller A.N."/>
            <person name="Grigoriev I.V."/>
            <person name="Debuchy R."/>
            <person name="Gladieux P."/>
            <person name="Thoren M.H."/>
            <person name="Johannesson H."/>
        </authorList>
    </citation>
    <scope>NUCLEOTIDE SEQUENCE</scope>
    <source>
        <strain evidence="3">PSN309</strain>
    </source>
</reference>
<dbReference type="Pfam" id="PF00188">
    <property type="entry name" value="CAP"/>
    <property type="match status" value="1"/>
</dbReference>
<dbReference type="AlphaFoldDB" id="A0AAN7AE12"/>
<comment type="caution">
    <text evidence="3">The sequence shown here is derived from an EMBL/GenBank/DDBJ whole genome shotgun (WGS) entry which is preliminary data.</text>
</comment>
<dbReference type="SUPFAM" id="SSF55797">
    <property type="entry name" value="PR-1-like"/>
    <property type="match status" value="1"/>
</dbReference>
<evidence type="ECO:0000256" key="1">
    <source>
        <dbReference type="SAM" id="MobiDB-lite"/>
    </source>
</evidence>
<feature type="compositionally biased region" description="Polar residues" evidence="1">
    <location>
        <begin position="1"/>
        <end position="16"/>
    </location>
</feature>
<evidence type="ECO:0000313" key="3">
    <source>
        <dbReference type="EMBL" id="KAK4185091.1"/>
    </source>
</evidence>
<proteinExistence type="predicted"/>
<dbReference type="PANTHER" id="PTHR10334">
    <property type="entry name" value="CYSTEINE-RICH SECRETORY PROTEIN-RELATED"/>
    <property type="match status" value="1"/>
</dbReference>